<evidence type="ECO:0000313" key="2">
    <source>
        <dbReference type="EMBL" id="AZS40087.1"/>
    </source>
</evidence>
<dbReference type="Proteomes" id="UP000274841">
    <property type="component" value="Chromosome"/>
</dbReference>
<dbReference type="EMBL" id="CP031422">
    <property type="protein sequence ID" value="AZS40087.1"/>
    <property type="molecule type" value="Genomic_DNA"/>
</dbReference>
<organism evidence="2 3">
    <name type="scientific">Microbacterium oxydans</name>
    <dbReference type="NCBI Taxonomy" id="82380"/>
    <lineage>
        <taxon>Bacteria</taxon>
        <taxon>Bacillati</taxon>
        <taxon>Actinomycetota</taxon>
        <taxon>Actinomycetes</taxon>
        <taxon>Micrococcales</taxon>
        <taxon>Microbacteriaceae</taxon>
        <taxon>Microbacterium</taxon>
    </lineage>
</organism>
<reference evidence="2 3" key="1">
    <citation type="submission" date="2018-08" db="EMBL/GenBank/DDBJ databases">
        <title>Microbacterium oxydans strain HG3.</title>
        <authorList>
            <person name="ORTET P."/>
        </authorList>
    </citation>
    <scope>NUCLEOTIDE SEQUENCE [LARGE SCALE GENOMIC DNA]</scope>
    <source>
        <strain evidence="2 3">HG3</strain>
    </source>
</reference>
<feature type="region of interest" description="Disordered" evidence="1">
    <location>
        <begin position="115"/>
        <end position="149"/>
    </location>
</feature>
<accession>A0A3Q9J7C2</accession>
<protein>
    <submittedName>
        <fullName evidence="2">Uncharacterized protein</fullName>
    </submittedName>
</protein>
<evidence type="ECO:0000256" key="1">
    <source>
        <dbReference type="SAM" id="MobiDB-lite"/>
    </source>
</evidence>
<sequence>MNSADPTAPMSRQVGTLTLSVWPDSPLGEHQRYLYRIEDTATGQTIDGRDLFTGAGAPVAPDRAMRDLAAYLTAAGEARQYAIDNPGSRPEHEGLFPGWVAEAARQNVDALALLAEGEPPELSRRPAPTPSWFEHPGGSTMAQTRGRSL</sequence>
<name>A0A3Q9J7C2_9MICO</name>
<dbReference type="RefSeq" id="WP_164734089.1">
    <property type="nucleotide sequence ID" value="NZ_CP031422.1"/>
</dbReference>
<dbReference type="KEGG" id="moy:CVS54_01410"/>
<feature type="compositionally biased region" description="Polar residues" evidence="1">
    <location>
        <begin position="140"/>
        <end position="149"/>
    </location>
</feature>
<gene>
    <name evidence="2" type="ORF">CVS54_01410</name>
</gene>
<dbReference type="AlphaFoldDB" id="A0A3Q9J7C2"/>
<evidence type="ECO:0000313" key="3">
    <source>
        <dbReference type="Proteomes" id="UP000274841"/>
    </source>
</evidence>
<proteinExistence type="predicted"/>